<protein>
    <recommendedName>
        <fullName evidence="5">ER membrane protein complex subunit 10</fullName>
    </recommendedName>
</protein>
<sequence length="201" mass="22994">MMVGLIWIGLLSTIRVVLGSELSIYAQEIVGDSRRIPLAVIDYDIETRDLKVIENNDDIVSGKRYCISGDNGDCFSYMSMTKPFHYNLIIDIHDNKISKLSLAPNTDVDGIVPLIREPIIGEEATVSKLKKTTKTYKQVRDERQSVNEQSSHDTAEEDEEDNRSWLIKNWRQVLIGLLIYNFIVGFLQKKEKEQKANEKSD</sequence>
<feature type="chain" id="PRO_5002715778" description="ER membrane protein complex subunit 10" evidence="2">
    <location>
        <begin position="20"/>
        <end position="201"/>
    </location>
</feature>
<dbReference type="InParanoid" id="A7TM16"/>
<dbReference type="OrthoDB" id="1894652at2759"/>
<feature type="region of interest" description="Disordered" evidence="1">
    <location>
        <begin position="140"/>
        <end position="161"/>
    </location>
</feature>
<dbReference type="eggNOG" id="ENOG502S1Z2">
    <property type="taxonomic scope" value="Eukaryota"/>
</dbReference>
<evidence type="ECO:0000256" key="2">
    <source>
        <dbReference type="SAM" id="SignalP"/>
    </source>
</evidence>
<dbReference type="EMBL" id="DS480419">
    <property type="protein sequence ID" value="EDO16658.1"/>
    <property type="molecule type" value="Genomic_DNA"/>
</dbReference>
<organism evidence="4">
    <name type="scientific">Vanderwaltozyma polyspora (strain ATCC 22028 / DSM 70294 / BCRC 21397 / CBS 2163 / NBRC 10782 / NRRL Y-8283 / UCD 57-17)</name>
    <name type="common">Kluyveromyces polysporus</name>
    <dbReference type="NCBI Taxonomy" id="436907"/>
    <lineage>
        <taxon>Eukaryota</taxon>
        <taxon>Fungi</taxon>
        <taxon>Dikarya</taxon>
        <taxon>Ascomycota</taxon>
        <taxon>Saccharomycotina</taxon>
        <taxon>Saccharomycetes</taxon>
        <taxon>Saccharomycetales</taxon>
        <taxon>Saccharomycetaceae</taxon>
        <taxon>Vanderwaltozyma</taxon>
    </lineage>
</organism>
<name>A7TM16_VANPO</name>
<evidence type="ECO:0000313" key="3">
    <source>
        <dbReference type="EMBL" id="EDO16658.1"/>
    </source>
</evidence>
<dbReference type="FunCoup" id="A7TM16">
    <property type="interactions" value="46"/>
</dbReference>
<proteinExistence type="predicted"/>
<evidence type="ECO:0000256" key="1">
    <source>
        <dbReference type="SAM" id="MobiDB-lite"/>
    </source>
</evidence>
<gene>
    <name evidence="3" type="ORF">Kpol_1052p5</name>
</gene>
<dbReference type="HOGENOM" id="CLU_117308_0_0_1"/>
<accession>A7TM16</accession>
<dbReference type="AlphaFoldDB" id="A7TM16"/>
<dbReference type="RefSeq" id="XP_001644516.1">
    <property type="nucleotide sequence ID" value="XM_001644466.1"/>
</dbReference>
<dbReference type="PhylomeDB" id="A7TM16"/>
<evidence type="ECO:0008006" key="5">
    <source>
        <dbReference type="Google" id="ProtNLM"/>
    </source>
</evidence>
<keyword evidence="2" id="KW-0732">Signal</keyword>
<dbReference type="STRING" id="436907.A7TM16"/>
<feature type="signal peptide" evidence="2">
    <location>
        <begin position="1"/>
        <end position="19"/>
    </location>
</feature>
<keyword evidence="4" id="KW-1185">Reference proteome</keyword>
<feature type="compositionally biased region" description="Basic and acidic residues" evidence="1">
    <location>
        <begin position="140"/>
        <end position="154"/>
    </location>
</feature>
<dbReference type="KEGG" id="vpo:Kpol_1052p5"/>
<dbReference type="GeneID" id="5544856"/>
<dbReference type="OMA" id="SFIQKNW"/>
<dbReference type="Pfam" id="PF21203">
    <property type="entry name" value="ECM10"/>
    <property type="match status" value="1"/>
</dbReference>
<dbReference type="Proteomes" id="UP000000267">
    <property type="component" value="Unassembled WGS sequence"/>
</dbReference>
<evidence type="ECO:0000313" key="4">
    <source>
        <dbReference type="Proteomes" id="UP000000267"/>
    </source>
</evidence>
<reference evidence="3 4" key="1">
    <citation type="journal article" date="2007" name="Proc. Natl. Acad. Sci. U.S.A.">
        <title>Independent sorting-out of thousands of duplicated gene pairs in two yeast species descended from a whole-genome duplication.</title>
        <authorList>
            <person name="Scannell D.R."/>
            <person name="Frank A.C."/>
            <person name="Conant G.C."/>
            <person name="Byrne K.P."/>
            <person name="Woolfit M."/>
            <person name="Wolfe K.H."/>
        </authorList>
    </citation>
    <scope>NUCLEOTIDE SEQUENCE [LARGE SCALE GENOMIC DNA]</scope>
    <source>
        <strain evidence="4">ATCC 22028 / DSM 70294 / BCRC 21397 / CBS 2163 / NBRC 10782 / NRRL Y-8283 / UCD 57-17</strain>
    </source>
</reference>